<accession>A0AAD6BLR8</accession>
<protein>
    <submittedName>
        <fullName evidence="1">Uncharacterized protein</fullName>
    </submittedName>
</protein>
<keyword evidence="2" id="KW-1185">Reference proteome</keyword>
<dbReference type="EMBL" id="JAPTMU010000004">
    <property type="protein sequence ID" value="KAJ4945075.1"/>
    <property type="molecule type" value="Genomic_DNA"/>
</dbReference>
<organism evidence="1 2">
    <name type="scientific">Pogonophryne albipinna</name>
    <dbReference type="NCBI Taxonomy" id="1090488"/>
    <lineage>
        <taxon>Eukaryota</taxon>
        <taxon>Metazoa</taxon>
        <taxon>Chordata</taxon>
        <taxon>Craniata</taxon>
        <taxon>Vertebrata</taxon>
        <taxon>Euteleostomi</taxon>
        <taxon>Actinopterygii</taxon>
        <taxon>Neopterygii</taxon>
        <taxon>Teleostei</taxon>
        <taxon>Neoteleostei</taxon>
        <taxon>Acanthomorphata</taxon>
        <taxon>Eupercaria</taxon>
        <taxon>Perciformes</taxon>
        <taxon>Notothenioidei</taxon>
        <taxon>Pogonophryne</taxon>
    </lineage>
</organism>
<proteinExistence type="predicted"/>
<evidence type="ECO:0000313" key="2">
    <source>
        <dbReference type="Proteomes" id="UP001219934"/>
    </source>
</evidence>
<evidence type="ECO:0000313" key="1">
    <source>
        <dbReference type="EMBL" id="KAJ4945075.1"/>
    </source>
</evidence>
<dbReference type="AlphaFoldDB" id="A0AAD6BLR8"/>
<sequence length="95" mass="11273">MGNVRSLTNKTDELAALVKTQREYRERQPATTRTVQQWSDEVEEELRECYRSTDWDMFLRVRGEDINGLSHCITDYIRFCEESIVPTKKYLASYT</sequence>
<reference evidence="1" key="1">
    <citation type="submission" date="2022-11" db="EMBL/GenBank/DDBJ databases">
        <title>Chromosome-level genome of Pogonophryne albipinna.</title>
        <authorList>
            <person name="Jo E."/>
        </authorList>
    </citation>
    <scope>NUCLEOTIDE SEQUENCE</scope>
    <source>
        <strain evidence="1">SGF0006</strain>
        <tissue evidence="1">Muscle</tissue>
    </source>
</reference>
<dbReference type="Proteomes" id="UP001219934">
    <property type="component" value="Unassembled WGS sequence"/>
</dbReference>
<name>A0AAD6BLR8_9TELE</name>
<comment type="caution">
    <text evidence="1">The sequence shown here is derived from an EMBL/GenBank/DDBJ whole genome shotgun (WGS) entry which is preliminary data.</text>
</comment>
<gene>
    <name evidence="1" type="ORF">JOQ06_013613</name>
</gene>